<reference evidence="4" key="1">
    <citation type="submission" date="2021-10" db="EMBL/GenBank/DDBJ databases">
        <authorList>
            <person name="Piombo E."/>
        </authorList>
    </citation>
    <scope>NUCLEOTIDE SEQUENCE</scope>
</reference>
<dbReference type="PROSITE" id="PS50297">
    <property type="entry name" value="ANK_REP_REGION"/>
    <property type="match status" value="1"/>
</dbReference>
<gene>
    <name evidence="4" type="ORF">CRHIZ90672A_00008207</name>
</gene>
<accession>A0A9N9VLT1</accession>
<dbReference type="Proteomes" id="UP000696573">
    <property type="component" value="Unassembled WGS sequence"/>
</dbReference>
<dbReference type="SMART" id="SM00248">
    <property type="entry name" value="ANK"/>
    <property type="match status" value="4"/>
</dbReference>
<name>A0A9N9VLT1_9HYPO</name>
<keyword evidence="2 3" id="KW-0040">ANK repeat</keyword>
<evidence type="ECO:0000256" key="1">
    <source>
        <dbReference type="ARBA" id="ARBA00022737"/>
    </source>
</evidence>
<dbReference type="PANTHER" id="PTHR24198">
    <property type="entry name" value="ANKYRIN REPEAT AND PROTEIN KINASE DOMAIN-CONTAINING PROTEIN"/>
    <property type="match status" value="1"/>
</dbReference>
<keyword evidence="1" id="KW-0677">Repeat</keyword>
<evidence type="ECO:0000313" key="4">
    <source>
        <dbReference type="EMBL" id="CAH0025416.1"/>
    </source>
</evidence>
<sequence length="510" mass="57707">MEDYYLPNFIFEFPSEILQRILFFAIIFRLKYDKDNYDEESVRGTSRVLNLRLVCKGFDALFQTALFETRLMDDIRPYGTSLARAGTLEYWPLTRKRKAATHKLWHSYLVYRVLNEVDPNVKRYVEVRSIASAICSENGADLLETIKELCWLGLPQQLGNAWPVPHRRVLRGPDALTPRSRPLKNNSPDVSLLSAAAYLGCVSLTRRLLERGNDPTEHDMLFPCPMEAAALAGQVATLQLCQANVPSRQDKYLFYHPMLEEVPRIKGTFPFAIAGAASRGDMDVLDIALRLDSTAEDMPAHRGVSFEILRFAKTWEVFLKLLSFLPPDFLERREKSTEPHGSELLLHFADVGNFEIAKGLLDAGAHARGHEWQLGMHPLWIAARQGYEDIVDLLLEYGADVNRSTVLYCSTVGAAVRSGNTSLVKNLLSKGGNFKGEAPCGALVVENVPMLELLLDHLDAGANISMVLIRELLDLASERHLFYMYWFVIEYTMDHVDVEFVFSDSEDEDL</sequence>
<dbReference type="OrthoDB" id="4772757at2759"/>
<dbReference type="InterPro" id="IPR002110">
    <property type="entry name" value="Ankyrin_rpt"/>
</dbReference>
<organism evidence="4 5">
    <name type="scientific">Clonostachys rhizophaga</name>
    <dbReference type="NCBI Taxonomy" id="160324"/>
    <lineage>
        <taxon>Eukaryota</taxon>
        <taxon>Fungi</taxon>
        <taxon>Dikarya</taxon>
        <taxon>Ascomycota</taxon>
        <taxon>Pezizomycotina</taxon>
        <taxon>Sordariomycetes</taxon>
        <taxon>Hypocreomycetidae</taxon>
        <taxon>Hypocreales</taxon>
        <taxon>Bionectriaceae</taxon>
        <taxon>Clonostachys</taxon>
    </lineage>
</organism>
<proteinExistence type="predicted"/>
<dbReference type="SUPFAM" id="SSF48403">
    <property type="entry name" value="Ankyrin repeat"/>
    <property type="match status" value="1"/>
</dbReference>
<dbReference type="PROSITE" id="PS50088">
    <property type="entry name" value="ANK_REPEAT"/>
    <property type="match status" value="1"/>
</dbReference>
<evidence type="ECO:0000256" key="2">
    <source>
        <dbReference type="ARBA" id="ARBA00023043"/>
    </source>
</evidence>
<dbReference type="AlphaFoldDB" id="A0A9N9VLT1"/>
<dbReference type="PANTHER" id="PTHR24198:SF165">
    <property type="entry name" value="ANKYRIN REPEAT-CONTAINING PROTEIN-RELATED"/>
    <property type="match status" value="1"/>
</dbReference>
<dbReference type="InterPro" id="IPR036770">
    <property type="entry name" value="Ankyrin_rpt-contain_sf"/>
</dbReference>
<protein>
    <submittedName>
        <fullName evidence="4">Uncharacterized protein</fullName>
    </submittedName>
</protein>
<evidence type="ECO:0000313" key="5">
    <source>
        <dbReference type="Proteomes" id="UP000696573"/>
    </source>
</evidence>
<dbReference type="Pfam" id="PF12796">
    <property type="entry name" value="Ank_2"/>
    <property type="match status" value="1"/>
</dbReference>
<dbReference type="EMBL" id="CABFNQ020000710">
    <property type="protein sequence ID" value="CAH0025416.1"/>
    <property type="molecule type" value="Genomic_DNA"/>
</dbReference>
<dbReference type="Gene3D" id="1.25.40.20">
    <property type="entry name" value="Ankyrin repeat-containing domain"/>
    <property type="match status" value="1"/>
</dbReference>
<keyword evidence="5" id="KW-1185">Reference proteome</keyword>
<feature type="repeat" description="ANK" evidence="3">
    <location>
        <begin position="374"/>
        <end position="406"/>
    </location>
</feature>
<comment type="caution">
    <text evidence="4">The sequence shown here is derived from an EMBL/GenBank/DDBJ whole genome shotgun (WGS) entry which is preliminary data.</text>
</comment>
<evidence type="ECO:0000256" key="3">
    <source>
        <dbReference type="PROSITE-ProRule" id="PRU00023"/>
    </source>
</evidence>